<feature type="domain" description="RING-type" evidence="7">
    <location>
        <begin position="146"/>
        <end position="189"/>
    </location>
</feature>
<evidence type="ECO:0000256" key="3">
    <source>
        <dbReference type="ARBA" id="ARBA00022833"/>
    </source>
</evidence>
<proteinExistence type="predicted"/>
<dbReference type="InterPro" id="IPR052667">
    <property type="entry name" value="E3_ubiquitin-ligase_RING"/>
</dbReference>
<protein>
    <submittedName>
        <fullName evidence="8">Peptidyl-prolyl cis-trans isomerase B-like 1</fullName>
    </submittedName>
</protein>
<dbReference type="PROSITE" id="PS00518">
    <property type="entry name" value="ZF_RING_1"/>
    <property type="match status" value="1"/>
</dbReference>
<feature type="region of interest" description="Disordered" evidence="5">
    <location>
        <begin position="1"/>
        <end position="131"/>
    </location>
</feature>
<feature type="region of interest" description="Disordered" evidence="5">
    <location>
        <begin position="216"/>
        <end position="248"/>
    </location>
</feature>
<dbReference type="InterPro" id="IPR001841">
    <property type="entry name" value="Znf_RING"/>
</dbReference>
<keyword evidence="3" id="KW-0862">Zinc</keyword>
<dbReference type="Pfam" id="PF00097">
    <property type="entry name" value="zf-C3HC4"/>
    <property type="match status" value="1"/>
</dbReference>
<evidence type="ECO:0000256" key="4">
    <source>
        <dbReference type="PROSITE-ProRule" id="PRU00175"/>
    </source>
</evidence>
<dbReference type="OrthoDB" id="654191at2759"/>
<name>A0A8J5K3E2_HOMAM</name>
<dbReference type="PANTHER" id="PTHR47156:SF10">
    <property type="entry name" value="E3 UBIQUITIN-PROTEIN LIGASE TRIM-21-RELATED"/>
    <property type="match status" value="1"/>
</dbReference>
<dbReference type="AlphaFoldDB" id="A0A8J5K3E2"/>
<dbReference type="InterPro" id="IPR017907">
    <property type="entry name" value="Znf_RING_CS"/>
</dbReference>
<keyword evidence="2 4" id="KW-0863">Zinc-finger</keyword>
<dbReference type="InterPro" id="IPR018957">
    <property type="entry name" value="Znf_C3HC4_RING-type"/>
</dbReference>
<feature type="compositionally biased region" description="Polar residues" evidence="5">
    <location>
        <begin position="26"/>
        <end position="47"/>
    </location>
</feature>
<gene>
    <name evidence="8" type="primary">Ppib-L1</name>
    <name evidence="8" type="ORF">Hamer_G002608</name>
</gene>
<evidence type="ECO:0000256" key="5">
    <source>
        <dbReference type="SAM" id="MobiDB-lite"/>
    </source>
</evidence>
<feature type="compositionally biased region" description="Basic residues" evidence="5">
    <location>
        <begin position="1"/>
        <end position="11"/>
    </location>
</feature>
<accession>A0A8J5K3E2</accession>
<dbReference type="Proteomes" id="UP000747542">
    <property type="component" value="Unassembled WGS sequence"/>
</dbReference>
<keyword evidence="1" id="KW-0479">Metal-binding</keyword>
<comment type="caution">
    <text evidence="8">The sequence shown here is derived from an EMBL/GenBank/DDBJ whole genome shotgun (WGS) entry which is preliminary data.</text>
</comment>
<reference evidence="8" key="1">
    <citation type="journal article" date="2021" name="Sci. Adv.">
        <title>The American lobster genome reveals insights on longevity, neural, and immune adaptations.</title>
        <authorList>
            <person name="Polinski J.M."/>
            <person name="Zimin A.V."/>
            <person name="Clark K.F."/>
            <person name="Kohn A.B."/>
            <person name="Sadowski N."/>
            <person name="Timp W."/>
            <person name="Ptitsyn A."/>
            <person name="Khanna P."/>
            <person name="Romanova D.Y."/>
            <person name="Williams P."/>
            <person name="Greenwood S.J."/>
            <person name="Moroz L.L."/>
            <person name="Walt D.R."/>
            <person name="Bodnar A.G."/>
        </authorList>
    </citation>
    <scope>NUCLEOTIDE SEQUENCE</scope>
    <source>
        <strain evidence="8">GMGI-L3</strain>
    </source>
</reference>
<dbReference type="PROSITE" id="PS50089">
    <property type="entry name" value="ZF_RING_2"/>
    <property type="match status" value="1"/>
</dbReference>
<organism evidence="8 9">
    <name type="scientific">Homarus americanus</name>
    <name type="common">American lobster</name>
    <dbReference type="NCBI Taxonomy" id="6706"/>
    <lineage>
        <taxon>Eukaryota</taxon>
        <taxon>Metazoa</taxon>
        <taxon>Ecdysozoa</taxon>
        <taxon>Arthropoda</taxon>
        <taxon>Crustacea</taxon>
        <taxon>Multicrustacea</taxon>
        <taxon>Malacostraca</taxon>
        <taxon>Eumalacostraca</taxon>
        <taxon>Eucarida</taxon>
        <taxon>Decapoda</taxon>
        <taxon>Pleocyemata</taxon>
        <taxon>Astacidea</taxon>
        <taxon>Nephropoidea</taxon>
        <taxon>Nephropidae</taxon>
        <taxon>Homarus</taxon>
    </lineage>
</organism>
<dbReference type="GO" id="GO:0003755">
    <property type="term" value="F:peptidyl-prolyl cis-trans isomerase activity"/>
    <property type="evidence" value="ECO:0007669"/>
    <property type="project" value="InterPro"/>
</dbReference>
<evidence type="ECO:0000313" key="9">
    <source>
        <dbReference type="Proteomes" id="UP000747542"/>
    </source>
</evidence>
<dbReference type="GO" id="GO:0008270">
    <property type="term" value="F:zinc ion binding"/>
    <property type="evidence" value="ECO:0007669"/>
    <property type="project" value="UniProtKB-KW"/>
</dbReference>
<dbReference type="Pfam" id="PF00160">
    <property type="entry name" value="Pro_isomerase"/>
    <property type="match status" value="1"/>
</dbReference>
<dbReference type="PROSITE" id="PS50072">
    <property type="entry name" value="CSA_PPIASE_2"/>
    <property type="match status" value="1"/>
</dbReference>
<evidence type="ECO:0000256" key="1">
    <source>
        <dbReference type="ARBA" id="ARBA00022723"/>
    </source>
</evidence>
<feature type="domain" description="PPIase cyclophilin-type" evidence="6">
    <location>
        <begin position="492"/>
        <end position="630"/>
    </location>
</feature>
<evidence type="ECO:0000259" key="7">
    <source>
        <dbReference type="PROSITE" id="PS50089"/>
    </source>
</evidence>
<evidence type="ECO:0000256" key="2">
    <source>
        <dbReference type="ARBA" id="ARBA00022771"/>
    </source>
</evidence>
<dbReference type="InterPro" id="IPR002130">
    <property type="entry name" value="Cyclophilin-type_PPIase_dom"/>
</dbReference>
<dbReference type="EMBL" id="JAHLQT010020073">
    <property type="protein sequence ID" value="KAG7168526.1"/>
    <property type="molecule type" value="Genomic_DNA"/>
</dbReference>
<feature type="compositionally biased region" description="Low complexity" evidence="5">
    <location>
        <begin position="65"/>
        <end position="81"/>
    </location>
</feature>
<dbReference type="PANTHER" id="PTHR47156">
    <property type="entry name" value="PROTEIN CBG20824"/>
    <property type="match status" value="1"/>
</dbReference>
<feature type="compositionally biased region" description="Basic and acidic residues" evidence="5">
    <location>
        <begin position="93"/>
        <end position="112"/>
    </location>
</feature>
<sequence>MAKNKKKKKGQRNQENFGNSGGHEQATANSGHHTTHSTQPPSLSKPQEVSHGDLGSRGNSRNYEQGGNQHHNQNNPRPNQGACCRQEYTPGYHHNDYWHDSYGKSSSKENRQKGNNSGHFHGQHYVGASSEPVTAKEYTKTQNMKCDVCDTSYLTEGHRPRALPCGHSVCTSCIKNLIKGKMVTCPQCRYKVQGVQTAEEIPANFALIHMLEENARASRERGQPSGSHSSSVTGAINRTSSHPKQKECSPHSSKCLEAGADIASHCAFCQVWLCMECCRIDHRGIECLITPFKETLSEMKQAKKNKAEVARKNLKESWGEIKNYSDKLESCSATVQITLDCIKMEQKRLEKVLSDGHLAEALLQSVTEDLSEMKTVNDALKVFHDIDGSISNTRQWVSSSDSAHLSDRANKLSKEQLHTIVLLHSTSFGSASTSGVLAVCTRKENQVYSELGCDGDRILLHSLKQFTPPSGTRAIPLQAAMLCIDSASALTFLDLSWGGSHFGRVFIRLMGDTVRGQQFLKLCTGEMGPTFRNSHFHRVWWKGLPGEHVWGGDYDQGDGSGGTSLKIEAKYHDKSRENRRLPISAGLVAGSYEREKASSLFRIYTKDDASVIEEAAFGRVEYGLHFIDSVINHNNIRDVKICDCGVVIE</sequence>
<feature type="compositionally biased region" description="Polar residues" evidence="5">
    <location>
        <begin position="224"/>
        <end position="242"/>
    </location>
</feature>
<evidence type="ECO:0000313" key="8">
    <source>
        <dbReference type="EMBL" id="KAG7168526.1"/>
    </source>
</evidence>
<keyword evidence="9" id="KW-1185">Reference proteome</keyword>
<dbReference type="SMART" id="SM00184">
    <property type="entry name" value="RING"/>
    <property type="match status" value="1"/>
</dbReference>
<keyword evidence="8" id="KW-0413">Isomerase</keyword>
<evidence type="ECO:0000259" key="6">
    <source>
        <dbReference type="PROSITE" id="PS50072"/>
    </source>
</evidence>